<dbReference type="Gene3D" id="3.80.10.10">
    <property type="entry name" value="Ribonuclease Inhibitor"/>
    <property type="match status" value="1"/>
</dbReference>
<dbReference type="SUPFAM" id="SSF52047">
    <property type="entry name" value="RNI-like"/>
    <property type="match status" value="1"/>
</dbReference>
<dbReference type="eggNOG" id="ENOG502T56A">
    <property type="taxonomic scope" value="Eukaryota"/>
</dbReference>
<dbReference type="HOGENOM" id="CLU_700172_0_0_1"/>
<dbReference type="OrthoDB" id="3797124at2759"/>
<organism evidence="1 2">
    <name type="scientific">Exserohilum turcicum (strain 28A)</name>
    <name type="common">Northern leaf blight fungus</name>
    <name type="synonym">Setosphaeria turcica</name>
    <dbReference type="NCBI Taxonomy" id="671987"/>
    <lineage>
        <taxon>Eukaryota</taxon>
        <taxon>Fungi</taxon>
        <taxon>Dikarya</taxon>
        <taxon>Ascomycota</taxon>
        <taxon>Pezizomycotina</taxon>
        <taxon>Dothideomycetes</taxon>
        <taxon>Pleosporomycetidae</taxon>
        <taxon>Pleosporales</taxon>
        <taxon>Pleosporineae</taxon>
        <taxon>Pleosporaceae</taxon>
        <taxon>Exserohilum</taxon>
    </lineage>
</organism>
<dbReference type="RefSeq" id="XP_008030152.1">
    <property type="nucleotide sequence ID" value="XM_008031961.1"/>
</dbReference>
<gene>
    <name evidence="1" type="ORF">SETTUDRAFT_43915</name>
</gene>
<dbReference type="AlphaFoldDB" id="R0I982"/>
<evidence type="ECO:0000313" key="1">
    <source>
        <dbReference type="EMBL" id="EOA81946.1"/>
    </source>
</evidence>
<dbReference type="Proteomes" id="UP000016935">
    <property type="component" value="Unassembled WGS sequence"/>
</dbReference>
<reference evidence="1 2" key="1">
    <citation type="journal article" date="2012" name="PLoS Pathog.">
        <title>Diverse lifestyles and strategies of plant pathogenesis encoded in the genomes of eighteen Dothideomycetes fungi.</title>
        <authorList>
            <person name="Ohm R.A."/>
            <person name="Feau N."/>
            <person name="Henrissat B."/>
            <person name="Schoch C.L."/>
            <person name="Horwitz B.A."/>
            <person name="Barry K.W."/>
            <person name="Condon B.J."/>
            <person name="Copeland A.C."/>
            <person name="Dhillon B."/>
            <person name="Glaser F."/>
            <person name="Hesse C.N."/>
            <person name="Kosti I."/>
            <person name="LaButti K."/>
            <person name="Lindquist E.A."/>
            <person name="Lucas S."/>
            <person name="Salamov A.A."/>
            <person name="Bradshaw R.E."/>
            <person name="Ciuffetti L."/>
            <person name="Hamelin R.C."/>
            <person name="Kema G.H.J."/>
            <person name="Lawrence C."/>
            <person name="Scott J.A."/>
            <person name="Spatafora J.W."/>
            <person name="Turgeon B.G."/>
            <person name="de Wit P.J.G.M."/>
            <person name="Zhong S."/>
            <person name="Goodwin S.B."/>
            <person name="Grigoriev I.V."/>
        </authorList>
    </citation>
    <scope>NUCLEOTIDE SEQUENCE [LARGE SCALE GENOMIC DNA]</scope>
    <source>
        <strain evidence="2">28A</strain>
    </source>
</reference>
<dbReference type="GeneID" id="19404883"/>
<protein>
    <submittedName>
        <fullName evidence="1">Uncharacterized protein</fullName>
    </submittedName>
</protein>
<name>R0I982_EXST2</name>
<proteinExistence type="predicted"/>
<accession>R0I982</accession>
<keyword evidence="2" id="KW-1185">Reference proteome</keyword>
<evidence type="ECO:0000313" key="2">
    <source>
        <dbReference type="Proteomes" id="UP000016935"/>
    </source>
</evidence>
<dbReference type="InterPro" id="IPR032675">
    <property type="entry name" value="LRR_dom_sf"/>
</dbReference>
<sequence>MSLLESQQKSLVNAQVTRGDFQQLITPSIRRLTAGILHRHQATDGLIKLAQSLPPLESLSLIFKIGVDEIASSWWGENGYEENLPAKRIATHQLTLDGILPEKLYHNLPYLFDLSRLTKLALYDFDVNCWSWKDHLASSPDLRNLKHFDLHSRDSRHTFHRDWEFFDGLLRKEDSDILRDMFVRNKDLRHLSLHIFSLAAMSLEPVVIGDEDLLNVGADTTPYLWPLRRNLKTLSLLDMMSTIKRSVQFPSKSELDAICNDFGALEQLGLRVPEHEGHYYTNAAEIHTHVLGHLESIRKLKNLRIVHLYQDRVRLSHAEPSERDPWEQTSTFANIFFQSMHTSCPHLKVLVWGRFTETVDDEMLDMFDMDPDQGQSLLQVSQVERVRQQCFVKQVTEDKNGALRITALRVTRKQLQIDFPDLDILSCDTSISVKDRLSREILY</sequence>
<dbReference type="EMBL" id="KB908855">
    <property type="protein sequence ID" value="EOA81946.1"/>
    <property type="molecule type" value="Genomic_DNA"/>
</dbReference>
<reference evidence="1 2" key="2">
    <citation type="journal article" date="2013" name="PLoS Genet.">
        <title>Comparative genome structure, secondary metabolite, and effector coding capacity across Cochliobolus pathogens.</title>
        <authorList>
            <person name="Condon B.J."/>
            <person name="Leng Y."/>
            <person name="Wu D."/>
            <person name="Bushley K.E."/>
            <person name="Ohm R.A."/>
            <person name="Otillar R."/>
            <person name="Martin J."/>
            <person name="Schackwitz W."/>
            <person name="Grimwood J."/>
            <person name="MohdZainudin N."/>
            <person name="Xue C."/>
            <person name="Wang R."/>
            <person name="Manning V.A."/>
            <person name="Dhillon B."/>
            <person name="Tu Z.J."/>
            <person name="Steffenson B.J."/>
            <person name="Salamov A."/>
            <person name="Sun H."/>
            <person name="Lowry S."/>
            <person name="LaButti K."/>
            <person name="Han J."/>
            <person name="Copeland A."/>
            <person name="Lindquist E."/>
            <person name="Barry K."/>
            <person name="Schmutz J."/>
            <person name="Baker S.E."/>
            <person name="Ciuffetti L.M."/>
            <person name="Grigoriev I.V."/>
            <person name="Zhong S."/>
            <person name="Turgeon B.G."/>
        </authorList>
    </citation>
    <scope>NUCLEOTIDE SEQUENCE [LARGE SCALE GENOMIC DNA]</scope>
    <source>
        <strain evidence="2">28A</strain>
    </source>
</reference>